<gene>
    <name evidence="2" type="ORF">GCM10009613_25990</name>
</gene>
<evidence type="ECO:0000256" key="1">
    <source>
        <dbReference type="SAM" id="MobiDB-lite"/>
    </source>
</evidence>
<feature type="compositionally biased region" description="Basic and acidic residues" evidence="1">
    <location>
        <begin position="67"/>
        <end position="88"/>
    </location>
</feature>
<proteinExistence type="predicted"/>
<feature type="region of interest" description="Disordered" evidence="1">
    <location>
        <begin position="67"/>
        <end position="100"/>
    </location>
</feature>
<reference evidence="3" key="1">
    <citation type="journal article" date="2019" name="Int. J. Syst. Evol. Microbiol.">
        <title>The Global Catalogue of Microorganisms (GCM) 10K type strain sequencing project: providing services to taxonomists for standard genome sequencing and annotation.</title>
        <authorList>
            <consortium name="The Broad Institute Genomics Platform"/>
            <consortium name="The Broad Institute Genome Sequencing Center for Infectious Disease"/>
            <person name="Wu L."/>
            <person name="Ma J."/>
        </authorList>
    </citation>
    <scope>NUCLEOTIDE SEQUENCE [LARGE SCALE GENOMIC DNA]</scope>
    <source>
        <strain evidence="3">JCM 11896</strain>
    </source>
</reference>
<dbReference type="RefSeq" id="WP_344021924.1">
    <property type="nucleotide sequence ID" value="NZ_BAAAJK010000008.1"/>
</dbReference>
<name>A0ABP4IGA5_9PSEU</name>
<sequence length="100" mass="10997">MRASEERAAVQLRDDRLLLAQFAQQLRRRAVQDTYAGLHGQDVGLAMAAVFDSLSVTLDQVPDQVRRDALAAARRERTGPDGPNDPRGRTRKGLTSGFGH</sequence>
<protein>
    <recommendedName>
        <fullName evidence="4">DUF222 domain-containing protein</fullName>
    </recommendedName>
</protein>
<keyword evidence="3" id="KW-1185">Reference proteome</keyword>
<evidence type="ECO:0008006" key="4">
    <source>
        <dbReference type="Google" id="ProtNLM"/>
    </source>
</evidence>
<evidence type="ECO:0000313" key="2">
    <source>
        <dbReference type="EMBL" id="GAA1388528.1"/>
    </source>
</evidence>
<evidence type="ECO:0000313" key="3">
    <source>
        <dbReference type="Proteomes" id="UP001501414"/>
    </source>
</evidence>
<dbReference type="Proteomes" id="UP001501414">
    <property type="component" value="Unassembled WGS sequence"/>
</dbReference>
<comment type="caution">
    <text evidence="2">The sequence shown here is derived from an EMBL/GenBank/DDBJ whole genome shotgun (WGS) entry which is preliminary data.</text>
</comment>
<dbReference type="EMBL" id="BAAAJK010000008">
    <property type="protein sequence ID" value="GAA1388528.1"/>
    <property type="molecule type" value="Genomic_DNA"/>
</dbReference>
<accession>A0ABP4IGA5</accession>
<organism evidence="2 3">
    <name type="scientific">Pseudonocardia kongjuensis</name>
    <dbReference type="NCBI Taxonomy" id="102227"/>
    <lineage>
        <taxon>Bacteria</taxon>
        <taxon>Bacillati</taxon>
        <taxon>Actinomycetota</taxon>
        <taxon>Actinomycetes</taxon>
        <taxon>Pseudonocardiales</taxon>
        <taxon>Pseudonocardiaceae</taxon>
        <taxon>Pseudonocardia</taxon>
    </lineage>
</organism>